<name>A0A0F6B336_SALT1</name>
<gene>
    <name evidence="1" type="ordered locus">STM14_2475</name>
</gene>
<accession>A0A0F6B336</accession>
<protein>
    <recommendedName>
        <fullName evidence="3">Prophage protein</fullName>
    </recommendedName>
</protein>
<dbReference type="KEGG" id="seo:STM14_2475"/>
<evidence type="ECO:0000313" key="2">
    <source>
        <dbReference type="Proteomes" id="UP000002695"/>
    </source>
</evidence>
<dbReference type="PATRIC" id="fig|588858.6.peg.2311"/>
<dbReference type="HOGENOM" id="CLU_1516863_0_0_6"/>
<dbReference type="Proteomes" id="UP000002695">
    <property type="component" value="Chromosome"/>
</dbReference>
<dbReference type="AlphaFoldDB" id="A0A0F6B336"/>
<reference evidence="1 2" key="1">
    <citation type="journal article" date="2010" name="J. Bacteriol.">
        <title>Short-term signatures of evolutionary change in the Salmonella enterica serovar typhimurium 14028 genome.</title>
        <authorList>
            <person name="Jarvik T."/>
            <person name="Smillie C."/>
            <person name="Groisman E.A."/>
            <person name="Ochman H."/>
        </authorList>
    </citation>
    <scope>NUCLEOTIDE SEQUENCE [LARGE SCALE GENOMIC DNA]</scope>
    <source>
        <strain evidence="2">14028s / SGSC 2262</strain>
    </source>
</reference>
<sequence length="177" mass="19380">MFCRDADLFTQQKRVSPRDGLITQSTRKAVTAGALFCFVEKPTGGGNRHLEGLTMNDDRMTVVPDFLGELDAGVFMNKIAAALNTVGLGVLNNGNKGKVVLTFDFERMGNSVEEKRVKIKHKLQYSTPTPRGKASEEDTTETPMWVNKGGKLTILQEDQGQLFSIKGTTDGKLKAAQ</sequence>
<keyword evidence="2" id="KW-1185">Reference proteome</keyword>
<evidence type="ECO:0000313" key="1">
    <source>
        <dbReference type="EMBL" id="ACY88925.1"/>
    </source>
</evidence>
<organism evidence="1 2">
    <name type="scientific">Salmonella typhimurium (strain 14028s / SGSC 2262)</name>
    <dbReference type="NCBI Taxonomy" id="588858"/>
    <lineage>
        <taxon>Bacteria</taxon>
        <taxon>Pseudomonadati</taxon>
        <taxon>Pseudomonadota</taxon>
        <taxon>Gammaproteobacteria</taxon>
        <taxon>Enterobacterales</taxon>
        <taxon>Enterobacteriaceae</taxon>
        <taxon>Salmonella</taxon>
    </lineage>
</organism>
<dbReference type="EMBL" id="CP001363">
    <property type="protein sequence ID" value="ACY88925.1"/>
    <property type="molecule type" value="Genomic_DNA"/>
</dbReference>
<proteinExistence type="predicted"/>
<evidence type="ECO:0008006" key="3">
    <source>
        <dbReference type="Google" id="ProtNLM"/>
    </source>
</evidence>